<gene>
    <name evidence="4" type="ORF">ACFQ4B_31005</name>
</gene>
<dbReference type="InterPro" id="IPR016181">
    <property type="entry name" value="Acyl_CoA_acyltransferase"/>
</dbReference>
<evidence type="ECO:0000259" key="3">
    <source>
        <dbReference type="PROSITE" id="PS51186"/>
    </source>
</evidence>
<dbReference type="InterPro" id="IPR056935">
    <property type="entry name" value="Rv0428c-like_C"/>
</dbReference>
<evidence type="ECO:0000256" key="2">
    <source>
        <dbReference type="ARBA" id="ARBA00023315"/>
    </source>
</evidence>
<dbReference type="RefSeq" id="WP_345590960.1">
    <property type="nucleotide sequence ID" value="NZ_BAABJG010000026.1"/>
</dbReference>
<reference evidence="5" key="1">
    <citation type="journal article" date="2019" name="Int. J. Syst. Evol. Microbiol.">
        <title>The Global Catalogue of Microorganisms (GCM) 10K type strain sequencing project: providing services to taxonomists for standard genome sequencing and annotation.</title>
        <authorList>
            <consortium name="The Broad Institute Genomics Platform"/>
            <consortium name="The Broad Institute Genome Sequencing Center for Infectious Disease"/>
            <person name="Wu L."/>
            <person name="Ma J."/>
        </authorList>
    </citation>
    <scope>NUCLEOTIDE SEQUENCE [LARGE SCALE GENOMIC DNA]</scope>
    <source>
        <strain evidence="5">CCUG 53270</strain>
    </source>
</reference>
<dbReference type="PANTHER" id="PTHR43420:SF44">
    <property type="entry name" value="ACETYLTRANSFERASE YPEA"/>
    <property type="match status" value="1"/>
</dbReference>
<dbReference type="SUPFAM" id="SSF55729">
    <property type="entry name" value="Acyl-CoA N-acyltransferases (Nat)"/>
    <property type="match status" value="1"/>
</dbReference>
<dbReference type="CDD" id="cd04301">
    <property type="entry name" value="NAT_SF"/>
    <property type="match status" value="1"/>
</dbReference>
<dbReference type="InterPro" id="IPR050680">
    <property type="entry name" value="YpeA/RimI_acetyltransf"/>
</dbReference>
<accession>A0ABW3UY26</accession>
<dbReference type="Pfam" id="PF24553">
    <property type="entry name" value="Rv0428c_C"/>
    <property type="match status" value="1"/>
</dbReference>
<keyword evidence="1" id="KW-0808">Transferase</keyword>
<keyword evidence="2" id="KW-0012">Acyltransferase</keyword>
<dbReference type="InterPro" id="IPR000182">
    <property type="entry name" value="GNAT_dom"/>
</dbReference>
<evidence type="ECO:0000256" key="1">
    <source>
        <dbReference type="ARBA" id="ARBA00022679"/>
    </source>
</evidence>
<dbReference type="PROSITE" id="PS51186">
    <property type="entry name" value="GNAT"/>
    <property type="match status" value="1"/>
</dbReference>
<dbReference type="Gene3D" id="3.40.630.30">
    <property type="match status" value="1"/>
</dbReference>
<feature type="domain" description="N-acetyltransferase" evidence="3">
    <location>
        <begin position="105"/>
        <end position="260"/>
    </location>
</feature>
<dbReference type="EMBL" id="JBHTLU010000046">
    <property type="protein sequence ID" value="MFD1224545.1"/>
    <property type="molecule type" value="Genomic_DNA"/>
</dbReference>
<dbReference type="PANTHER" id="PTHR43420">
    <property type="entry name" value="ACETYLTRANSFERASE"/>
    <property type="match status" value="1"/>
</dbReference>
<keyword evidence="5" id="KW-1185">Reference proteome</keyword>
<protein>
    <submittedName>
        <fullName evidence="4">GNAT family N-acetyltransferase</fullName>
    </submittedName>
</protein>
<comment type="caution">
    <text evidence="4">The sequence shown here is derived from an EMBL/GenBank/DDBJ whole genome shotgun (WGS) entry which is preliminary data.</text>
</comment>
<organism evidence="4 5">
    <name type="scientific">Paenibacillus vulneris</name>
    <dbReference type="NCBI Taxonomy" id="1133364"/>
    <lineage>
        <taxon>Bacteria</taxon>
        <taxon>Bacillati</taxon>
        <taxon>Bacillota</taxon>
        <taxon>Bacilli</taxon>
        <taxon>Bacillales</taxon>
        <taxon>Paenibacillaceae</taxon>
        <taxon>Paenibacillus</taxon>
    </lineage>
</organism>
<sequence>MSKTEHQSLIASLERLAVHTWPALTAHPYADWLVRVSEGTTKRANSVWTSTFGTIPNNPAWLEEVRNFYIQQDLPLIIQISEASPDGLDSLLEGLSFVKEGESTVMIADIEQMMELTSPAKELPLQYTVQDEHNRIWLTDFLEAEDYGAHTYAFYNRVLAGIQSPKGFVSMHRDQRTAALGTSVIQGDWAALLNVVVHPSMRRQGLGRSLLHQLACWSLDQGAVRMYLQVVESNTAAVRLYQSAGFRPLYKYHYRREILA</sequence>
<proteinExistence type="predicted"/>
<evidence type="ECO:0000313" key="5">
    <source>
        <dbReference type="Proteomes" id="UP001597180"/>
    </source>
</evidence>
<evidence type="ECO:0000313" key="4">
    <source>
        <dbReference type="EMBL" id="MFD1224545.1"/>
    </source>
</evidence>
<name>A0ABW3UY26_9BACL</name>
<dbReference type="Proteomes" id="UP001597180">
    <property type="component" value="Unassembled WGS sequence"/>
</dbReference>